<accession>T1GDF2</accession>
<sequence length="88" mass="10229">MTILKFIRPIGIGIFDGLSVRSKRFEGACNMKDKKRSNRRSSKAFKERKDGNTIQLNRLKRSTAPLYQRSRDVILIRGIWRTMIMLGS</sequence>
<reference evidence="1" key="2">
    <citation type="submission" date="2015-06" db="UniProtKB">
        <authorList>
            <consortium name="EnsemblMetazoa"/>
        </authorList>
    </citation>
    <scope>IDENTIFICATION</scope>
</reference>
<evidence type="ECO:0000313" key="1">
    <source>
        <dbReference type="EnsemblMetazoa" id="MESCA001338-PA"/>
    </source>
</evidence>
<reference evidence="2" key="1">
    <citation type="submission" date="2013-02" db="EMBL/GenBank/DDBJ databases">
        <authorList>
            <person name="Hughes D."/>
        </authorList>
    </citation>
    <scope>NUCLEOTIDE SEQUENCE</scope>
    <source>
        <strain>Durham</strain>
        <strain evidence="2">NC isolate 2 -- Noor lab</strain>
    </source>
</reference>
<dbReference type="EMBL" id="CAQQ02200237">
    <property type="status" value="NOT_ANNOTATED_CDS"/>
    <property type="molecule type" value="Genomic_DNA"/>
</dbReference>
<dbReference type="Proteomes" id="UP000015102">
    <property type="component" value="Unassembled WGS sequence"/>
</dbReference>
<dbReference type="EnsemblMetazoa" id="MESCA001338-RA">
    <property type="protein sequence ID" value="MESCA001338-PA"/>
    <property type="gene ID" value="MESCA001338"/>
</dbReference>
<evidence type="ECO:0000313" key="2">
    <source>
        <dbReference type="Proteomes" id="UP000015102"/>
    </source>
</evidence>
<protein>
    <submittedName>
        <fullName evidence="1">Uncharacterized protein</fullName>
    </submittedName>
</protein>
<dbReference type="AlphaFoldDB" id="T1GDF2"/>
<organism evidence="1 2">
    <name type="scientific">Megaselia scalaris</name>
    <name type="common">Humpbacked fly</name>
    <name type="synonym">Phora scalaris</name>
    <dbReference type="NCBI Taxonomy" id="36166"/>
    <lineage>
        <taxon>Eukaryota</taxon>
        <taxon>Metazoa</taxon>
        <taxon>Ecdysozoa</taxon>
        <taxon>Arthropoda</taxon>
        <taxon>Hexapoda</taxon>
        <taxon>Insecta</taxon>
        <taxon>Pterygota</taxon>
        <taxon>Neoptera</taxon>
        <taxon>Endopterygota</taxon>
        <taxon>Diptera</taxon>
        <taxon>Brachycera</taxon>
        <taxon>Muscomorpha</taxon>
        <taxon>Platypezoidea</taxon>
        <taxon>Phoridae</taxon>
        <taxon>Megaseliini</taxon>
        <taxon>Megaselia</taxon>
    </lineage>
</organism>
<dbReference type="HOGENOM" id="CLU_2475309_0_0_1"/>
<keyword evidence="2" id="KW-1185">Reference proteome</keyword>
<name>T1GDF2_MEGSC</name>
<proteinExistence type="predicted"/>